<dbReference type="EMBL" id="CP060139">
    <property type="protein sequence ID" value="QNR22554.1"/>
    <property type="molecule type" value="Genomic_DNA"/>
</dbReference>
<dbReference type="Gene3D" id="3.40.50.2300">
    <property type="match status" value="1"/>
</dbReference>
<sequence length="232" mass="26950">MALRYLIIEDEPPAIALLEEYARKTDFLQSAGVFSDPQEALHFIKDRRSDFDFLFLDVKMPHINGQELLALADEPIPTIFVTAYDQYAVQSYDYNTIAYLTKPVAYPKFLAATYKMREYLQINTASKVEEQSFFVKDGSRYLRLEYSEILFLKGLSNYLQLITAEKTYTLHLSLKKAGLSLPMQFVRVHQSYLVNLNRIDEIYGNTIYIGKEEIPVGRQFKDELLKRLNALM</sequence>
<dbReference type="InterPro" id="IPR011006">
    <property type="entry name" value="CheY-like_superfamily"/>
</dbReference>
<dbReference type="KEGG" id="chyd:H4K34_09145"/>
<dbReference type="PROSITE" id="PS50110">
    <property type="entry name" value="RESPONSE_REGULATORY"/>
    <property type="match status" value="1"/>
</dbReference>
<dbReference type="GO" id="GO:0000156">
    <property type="term" value="F:phosphorelay response regulator activity"/>
    <property type="evidence" value="ECO:0007669"/>
    <property type="project" value="InterPro"/>
</dbReference>
<dbReference type="InterPro" id="IPR007492">
    <property type="entry name" value="LytTR_DNA-bd_dom"/>
</dbReference>
<dbReference type="AlphaFoldDB" id="A0A7H0VA06"/>
<name>A0A7H0VA06_9FLAO</name>
<dbReference type="InterPro" id="IPR046947">
    <property type="entry name" value="LytR-like"/>
</dbReference>
<dbReference type="Pfam" id="PF00072">
    <property type="entry name" value="Response_reg"/>
    <property type="match status" value="1"/>
</dbReference>
<dbReference type="GO" id="GO:0003677">
    <property type="term" value="F:DNA binding"/>
    <property type="evidence" value="ECO:0007669"/>
    <property type="project" value="InterPro"/>
</dbReference>
<dbReference type="Gene3D" id="2.40.50.1020">
    <property type="entry name" value="LytTr DNA-binding domain"/>
    <property type="match status" value="1"/>
</dbReference>
<dbReference type="Proteomes" id="UP000516305">
    <property type="component" value="Chromosome"/>
</dbReference>
<keyword evidence="5" id="KW-1185">Reference proteome</keyword>
<protein>
    <submittedName>
        <fullName evidence="4">Response regulator transcription factor</fullName>
    </submittedName>
</protein>
<accession>A0A7H0VA06</accession>
<evidence type="ECO:0000313" key="5">
    <source>
        <dbReference type="Proteomes" id="UP000516305"/>
    </source>
</evidence>
<evidence type="ECO:0000313" key="4">
    <source>
        <dbReference type="EMBL" id="QNR22554.1"/>
    </source>
</evidence>
<feature type="domain" description="Response regulatory" evidence="2">
    <location>
        <begin position="4"/>
        <end position="117"/>
    </location>
</feature>
<feature type="domain" description="HTH LytTR-type" evidence="3">
    <location>
        <begin position="133"/>
        <end position="230"/>
    </location>
</feature>
<dbReference type="PANTHER" id="PTHR37299:SF1">
    <property type="entry name" value="STAGE 0 SPORULATION PROTEIN A HOMOLOG"/>
    <property type="match status" value="1"/>
</dbReference>
<dbReference type="SMART" id="SM00448">
    <property type="entry name" value="REC"/>
    <property type="match status" value="1"/>
</dbReference>
<dbReference type="SUPFAM" id="SSF52172">
    <property type="entry name" value="CheY-like"/>
    <property type="match status" value="1"/>
</dbReference>
<keyword evidence="1" id="KW-0597">Phosphoprotein</keyword>
<feature type="modified residue" description="4-aspartylphosphate" evidence="1">
    <location>
        <position position="57"/>
    </location>
</feature>
<dbReference type="PANTHER" id="PTHR37299">
    <property type="entry name" value="TRANSCRIPTIONAL REGULATOR-RELATED"/>
    <property type="match status" value="1"/>
</dbReference>
<dbReference type="Pfam" id="PF04397">
    <property type="entry name" value="LytTR"/>
    <property type="match status" value="1"/>
</dbReference>
<dbReference type="PROSITE" id="PS50930">
    <property type="entry name" value="HTH_LYTTR"/>
    <property type="match status" value="1"/>
</dbReference>
<dbReference type="SMART" id="SM00850">
    <property type="entry name" value="LytTR"/>
    <property type="match status" value="1"/>
</dbReference>
<gene>
    <name evidence="4" type="ORF">H4K34_09145</name>
</gene>
<evidence type="ECO:0000256" key="1">
    <source>
        <dbReference type="PROSITE-ProRule" id="PRU00169"/>
    </source>
</evidence>
<evidence type="ECO:0000259" key="3">
    <source>
        <dbReference type="PROSITE" id="PS50930"/>
    </source>
</evidence>
<dbReference type="RefSeq" id="WP_210757120.1">
    <property type="nucleotide sequence ID" value="NZ_CP060139.1"/>
</dbReference>
<dbReference type="InterPro" id="IPR001789">
    <property type="entry name" value="Sig_transdc_resp-reg_receiver"/>
</dbReference>
<reference evidence="4 5" key="1">
    <citation type="submission" date="2020-08" db="EMBL/GenBank/DDBJ databases">
        <title>Croceimicrobium hydrocarbonivorans gen. nov., sp. nov., a novel marine bacterium isolated from a bacterial consortium that degrades polyethylene terephthalate.</title>
        <authorList>
            <person name="Liu R."/>
        </authorList>
    </citation>
    <scope>NUCLEOTIDE SEQUENCE [LARGE SCALE GENOMIC DNA]</scope>
    <source>
        <strain evidence="4 5">A20-9</strain>
    </source>
</reference>
<proteinExistence type="predicted"/>
<evidence type="ECO:0000259" key="2">
    <source>
        <dbReference type="PROSITE" id="PS50110"/>
    </source>
</evidence>
<organism evidence="4 5">
    <name type="scientific">Croceimicrobium hydrocarbonivorans</name>
    <dbReference type="NCBI Taxonomy" id="2761580"/>
    <lineage>
        <taxon>Bacteria</taxon>
        <taxon>Pseudomonadati</taxon>
        <taxon>Bacteroidota</taxon>
        <taxon>Flavobacteriia</taxon>
        <taxon>Flavobacteriales</taxon>
        <taxon>Owenweeksiaceae</taxon>
        <taxon>Croceimicrobium</taxon>
    </lineage>
</organism>